<dbReference type="EMBL" id="JAERKF010000003">
    <property type="protein sequence ID" value="MBS1009838.1"/>
    <property type="molecule type" value="Genomic_DNA"/>
</dbReference>
<reference evidence="1" key="2">
    <citation type="submission" date="2022-09" db="EMBL/GenBank/DDBJ databases">
        <title>Genome-inferred correspondence between phylogeny and metabolic traits in the wild Drosophila gut microbiome.</title>
        <authorList>
            <person name="Bueno E."/>
            <person name="Blow F."/>
            <person name="Douglas A.E."/>
        </authorList>
    </citation>
    <scope>NUCLEOTIDE SEQUENCE</scope>
    <source>
        <strain evidence="1">Dm-2019-70</strain>
    </source>
</reference>
<accession>A0AA41ENC6</accession>
<dbReference type="RefSeq" id="WP_144065853.1">
    <property type="nucleotide sequence ID" value="NZ_CP156920.1"/>
</dbReference>
<dbReference type="AlphaFoldDB" id="A0AA41ENC6"/>
<proteinExistence type="predicted"/>
<protein>
    <submittedName>
        <fullName evidence="1">Uncharacterized protein</fullName>
    </submittedName>
</protein>
<name>A0AA41ENC6_LEVBR</name>
<sequence>MHKYFRDNETAPRIAYESYLAENDLPEEEERTRTATAKPVYTLTGLPTGNVVQAIYVWNRLSLC</sequence>
<evidence type="ECO:0000313" key="2">
    <source>
        <dbReference type="Proteomes" id="UP000676478"/>
    </source>
</evidence>
<evidence type="ECO:0000313" key="1">
    <source>
        <dbReference type="EMBL" id="MBS1009838.1"/>
    </source>
</evidence>
<reference evidence="1" key="1">
    <citation type="submission" date="2020-12" db="EMBL/GenBank/DDBJ databases">
        <authorList>
            <person name="Mcmullen J.G."/>
        </authorList>
    </citation>
    <scope>NUCLEOTIDE SEQUENCE</scope>
    <source>
        <strain evidence="1">Dm-2019-70</strain>
    </source>
</reference>
<gene>
    <name evidence="1" type="ORF">JK167_03185</name>
</gene>
<comment type="caution">
    <text evidence="1">The sequence shown here is derived from an EMBL/GenBank/DDBJ whole genome shotgun (WGS) entry which is preliminary data.</text>
</comment>
<organism evidence="1 2">
    <name type="scientific">Levilactobacillus brevis</name>
    <name type="common">Lactobacillus brevis</name>
    <dbReference type="NCBI Taxonomy" id="1580"/>
    <lineage>
        <taxon>Bacteria</taxon>
        <taxon>Bacillati</taxon>
        <taxon>Bacillota</taxon>
        <taxon>Bacilli</taxon>
        <taxon>Lactobacillales</taxon>
        <taxon>Lactobacillaceae</taxon>
        <taxon>Levilactobacillus</taxon>
    </lineage>
</organism>
<dbReference type="Proteomes" id="UP000676478">
    <property type="component" value="Unassembled WGS sequence"/>
</dbReference>